<name>A0ABR7LW58_9ACTN</name>
<evidence type="ECO:0000313" key="3">
    <source>
        <dbReference type="Proteomes" id="UP000805614"/>
    </source>
</evidence>
<dbReference type="NCBIfam" id="NF042914">
    <property type="entry name" value="SAV915_dom"/>
    <property type="match status" value="1"/>
</dbReference>
<accession>A0ABR7LW58</accession>
<evidence type="ECO:0000313" key="2">
    <source>
        <dbReference type="EMBL" id="MBC6469052.1"/>
    </source>
</evidence>
<evidence type="ECO:0008006" key="4">
    <source>
        <dbReference type="Google" id="ProtNLM"/>
    </source>
</evidence>
<dbReference type="RefSeq" id="WP_187246095.1">
    <property type="nucleotide sequence ID" value="NZ_BAAAOK010000037.1"/>
</dbReference>
<organism evidence="2 3">
    <name type="scientific">Actinomadura alba</name>
    <dbReference type="NCBI Taxonomy" id="406431"/>
    <lineage>
        <taxon>Bacteria</taxon>
        <taxon>Bacillati</taxon>
        <taxon>Actinomycetota</taxon>
        <taxon>Actinomycetes</taxon>
        <taxon>Streptosporangiales</taxon>
        <taxon>Thermomonosporaceae</taxon>
        <taxon>Actinomadura</taxon>
    </lineage>
</organism>
<evidence type="ECO:0000256" key="1">
    <source>
        <dbReference type="SAM" id="MobiDB-lite"/>
    </source>
</evidence>
<comment type="caution">
    <text evidence="2">The sequence shown here is derived from an EMBL/GenBank/DDBJ whole genome shotgun (WGS) entry which is preliminary data.</text>
</comment>
<proteinExistence type="predicted"/>
<feature type="region of interest" description="Disordered" evidence="1">
    <location>
        <begin position="83"/>
        <end position="123"/>
    </location>
</feature>
<gene>
    <name evidence="2" type="ORF">HKK74_26665</name>
</gene>
<dbReference type="Proteomes" id="UP000805614">
    <property type="component" value="Unassembled WGS sequence"/>
</dbReference>
<sequence length="131" mass="13581">MASPDLLVVPVRTASGGTFAVRTARLAGEGRVGIAFTSVSRLRQVLGGDQAWVRLHEAALRHLLRPLGVARIQVDPEVMVPRIPADPAGVVPPQVTRTDLRRPAAPAADHAGPGEGSAAFVPVGVPAARHG</sequence>
<keyword evidence="3" id="KW-1185">Reference proteome</keyword>
<dbReference type="EMBL" id="JABVEC010000023">
    <property type="protein sequence ID" value="MBC6469052.1"/>
    <property type="molecule type" value="Genomic_DNA"/>
</dbReference>
<reference evidence="2 3" key="1">
    <citation type="submission" date="2020-06" db="EMBL/GenBank/DDBJ databases">
        <title>Actinomadura xiongansis sp. nov., isolated from soil of Baiyangdian.</title>
        <authorList>
            <person name="Zhang X."/>
        </authorList>
    </citation>
    <scope>NUCLEOTIDE SEQUENCE [LARGE SCALE GENOMIC DNA]</scope>
    <source>
        <strain evidence="2 3">HBUM206468</strain>
    </source>
</reference>
<dbReference type="InterPro" id="IPR049975">
    <property type="entry name" value="SAV_915-like_dom"/>
</dbReference>
<protein>
    <recommendedName>
        <fullName evidence="4">SseB protein N-terminal domain-containing protein</fullName>
    </recommendedName>
</protein>